<keyword evidence="1" id="KW-1133">Transmembrane helix</keyword>
<dbReference type="EMBL" id="MSGO01000063">
    <property type="protein sequence ID" value="OLL13780.1"/>
    <property type="molecule type" value="Genomic_DNA"/>
</dbReference>
<feature type="transmembrane region" description="Helical" evidence="1">
    <location>
        <begin position="19"/>
        <end position="38"/>
    </location>
</feature>
<name>A0A1Q8HY57_9ACTO</name>
<protein>
    <submittedName>
        <fullName evidence="2">ABC transporter</fullName>
    </submittedName>
</protein>
<evidence type="ECO:0000256" key="1">
    <source>
        <dbReference type="SAM" id="Phobius"/>
    </source>
</evidence>
<evidence type="ECO:0000313" key="3">
    <source>
        <dbReference type="Proteomes" id="UP000185736"/>
    </source>
</evidence>
<organism evidence="2 3">
    <name type="scientific">Actinomyces oris</name>
    <dbReference type="NCBI Taxonomy" id="544580"/>
    <lineage>
        <taxon>Bacteria</taxon>
        <taxon>Bacillati</taxon>
        <taxon>Actinomycetota</taxon>
        <taxon>Actinomycetes</taxon>
        <taxon>Actinomycetales</taxon>
        <taxon>Actinomycetaceae</taxon>
        <taxon>Actinomyces</taxon>
    </lineage>
</organism>
<evidence type="ECO:0000313" key="2">
    <source>
        <dbReference type="EMBL" id="OLL13780.1"/>
    </source>
</evidence>
<dbReference type="AlphaFoldDB" id="A0A1Q8HY57"/>
<feature type="transmembrane region" description="Helical" evidence="1">
    <location>
        <begin position="118"/>
        <end position="139"/>
    </location>
</feature>
<proteinExistence type="predicted"/>
<feature type="transmembrane region" description="Helical" evidence="1">
    <location>
        <begin position="159"/>
        <end position="180"/>
    </location>
</feature>
<dbReference type="RefSeq" id="WP_075250250.1">
    <property type="nucleotide sequence ID" value="NZ_MSGO01000063.1"/>
</dbReference>
<sequence length="269" mass="28136">MSAATALVRSLKAEVRKTVGLPGAWLGVALAIVLPLLIEYYTDHDLAARLAAGDPDAPARLGDVGVIGLYVGTTGIVVLAVSVVVSEYASDPRTGGASSAPRQVATTMLVQPRRGASVAAKLLVVLGAATVLLVAAWTATYSLCRHLLGASVPFEPVPWWMLTGILTWWVFSAMASMALAMATRSALVSMTVLVAMSTMISPGVLLIRSTDAARFLPDTAAVRLIANPTTLNYDRLVELLSIPMAAAVCAGWAGGCAAVCCWVWMRRDA</sequence>
<keyword evidence="1" id="KW-0472">Membrane</keyword>
<feature type="transmembrane region" description="Helical" evidence="1">
    <location>
        <begin position="242"/>
        <end position="265"/>
    </location>
</feature>
<gene>
    <name evidence="2" type="ORF">BKH32_12070</name>
</gene>
<accession>A0A1Q8HY57</accession>
<comment type="caution">
    <text evidence="2">The sequence shown here is derived from an EMBL/GenBank/DDBJ whole genome shotgun (WGS) entry which is preliminary data.</text>
</comment>
<feature type="transmembrane region" description="Helical" evidence="1">
    <location>
        <begin position="187"/>
        <end position="207"/>
    </location>
</feature>
<feature type="transmembrane region" description="Helical" evidence="1">
    <location>
        <begin position="64"/>
        <end position="85"/>
    </location>
</feature>
<reference evidence="2 3" key="1">
    <citation type="submission" date="2016-12" db="EMBL/GenBank/DDBJ databases">
        <title>Genomic comparison of strains in the 'Actinomyces naeslundii' group.</title>
        <authorList>
            <person name="Mughal S.R."/>
            <person name="Do T."/>
            <person name="Gilbert S.C."/>
            <person name="Witherden E.A."/>
            <person name="Didelot X."/>
            <person name="Beighton D."/>
        </authorList>
    </citation>
    <scope>NUCLEOTIDE SEQUENCE [LARGE SCALE GENOMIC DNA]</scope>
    <source>
        <strain evidence="2 3">S64C</strain>
    </source>
</reference>
<keyword evidence="1" id="KW-0812">Transmembrane</keyword>
<dbReference type="Proteomes" id="UP000185736">
    <property type="component" value="Unassembled WGS sequence"/>
</dbReference>